<feature type="compositionally biased region" description="Acidic residues" evidence="1">
    <location>
        <begin position="21"/>
        <end position="32"/>
    </location>
</feature>
<accession>A0A059BG30</accession>
<dbReference type="PANTHER" id="PTHR33177">
    <property type="entry name" value="PUTATIVE-RELATED"/>
    <property type="match status" value="1"/>
</dbReference>
<protein>
    <recommendedName>
        <fullName evidence="2">GIR1-like zinc ribbon domain-containing protein</fullName>
    </recommendedName>
</protein>
<feature type="compositionally biased region" description="Polar residues" evidence="1">
    <location>
        <begin position="34"/>
        <end position="56"/>
    </location>
</feature>
<dbReference type="AlphaFoldDB" id="A0A059BG30"/>
<proteinExistence type="predicted"/>
<dbReference type="InParanoid" id="A0A059BG30"/>
<feature type="domain" description="GIR1-like zinc ribbon" evidence="2">
    <location>
        <begin position="165"/>
        <end position="198"/>
    </location>
</feature>
<dbReference type="PANTHER" id="PTHR33177:SF77">
    <property type="entry name" value="LITAF DOMAIN-CONTAINING PROTEIN"/>
    <property type="match status" value="1"/>
</dbReference>
<name>A0A059BG30_EUCGR</name>
<organism evidence="3">
    <name type="scientific">Eucalyptus grandis</name>
    <name type="common">Flooded gum</name>
    <dbReference type="NCBI Taxonomy" id="71139"/>
    <lineage>
        <taxon>Eukaryota</taxon>
        <taxon>Viridiplantae</taxon>
        <taxon>Streptophyta</taxon>
        <taxon>Embryophyta</taxon>
        <taxon>Tracheophyta</taxon>
        <taxon>Spermatophyta</taxon>
        <taxon>Magnoliopsida</taxon>
        <taxon>eudicotyledons</taxon>
        <taxon>Gunneridae</taxon>
        <taxon>Pentapetalae</taxon>
        <taxon>rosids</taxon>
        <taxon>malvids</taxon>
        <taxon>Myrtales</taxon>
        <taxon>Myrtaceae</taxon>
        <taxon>Myrtoideae</taxon>
        <taxon>Eucalypteae</taxon>
        <taxon>Eucalyptus</taxon>
    </lineage>
</organism>
<feature type="region of interest" description="Disordered" evidence="1">
    <location>
        <begin position="1"/>
        <end position="71"/>
    </location>
</feature>
<dbReference type="InterPro" id="IPR055281">
    <property type="entry name" value="GIR1-2/SIED1"/>
</dbReference>
<evidence type="ECO:0000256" key="1">
    <source>
        <dbReference type="SAM" id="MobiDB-lite"/>
    </source>
</evidence>
<feature type="compositionally biased region" description="Polar residues" evidence="1">
    <location>
        <begin position="9"/>
        <end position="20"/>
    </location>
</feature>
<gene>
    <name evidence="3" type="ORF">EUGRSUZ_G02682</name>
</gene>
<evidence type="ECO:0000313" key="3">
    <source>
        <dbReference type="EMBL" id="KCW65187.1"/>
    </source>
</evidence>
<dbReference type="InterPro" id="IPR056440">
    <property type="entry name" value="Zn-ribbon_GIR1"/>
</dbReference>
<evidence type="ECO:0000259" key="2">
    <source>
        <dbReference type="Pfam" id="PF24747"/>
    </source>
</evidence>
<dbReference type="EMBL" id="KK198759">
    <property type="protein sequence ID" value="KCW65187.1"/>
    <property type="molecule type" value="Genomic_DNA"/>
</dbReference>
<dbReference type="Pfam" id="PF24747">
    <property type="entry name" value="Zn-ribbon_GIR1"/>
    <property type="match status" value="1"/>
</dbReference>
<sequence length="211" mass="23443">MAHECVNAGTANNFSVSNNNEGDEDVKQEEEIAQPQQLKSDFDVNSQMNNPISTPLEQGDLPRSHSGSLHASCEDGVTTVIRRWTEETCHEDSRRQREKPNVTNVDLTLKLSPPGSVVQEDHILHAPSIQLEEPSPMSSQHSCMSLDLNLNGVSDIDRDQQEGPSLVLMGCRDCHLYVMASEINPICPRCKSCEYLLDIFRGNLPQNMTKG</sequence>
<reference evidence="3" key="1">
    <citation type="submission" date="2013-07" db="EMBL/GenBank/DDBJ databases">
        <title>The genome of Eucalyptus grandis.</title>
        <authorList>
            <person name="Schmutz J."/>
            <person name="Hayes R."/>
            <person name="Myburg A."/>
            <person name="Tuskan G."/>
            <person name="Grattapaglia D."/>
            <person name="Rokhsar D.S."/>
        </authorList>
    </citation>
    <scope>NUCLEOTIDE SEQUENCE</scope>
    <source>
        <tissue evidence="3">Leaf extractions</tissue>
    </source>
</reference>
<dbReference type="Gramene" id="KCW65187">
    <property type="protein sequence ID" value="KCW65187"/>
    <property type="gene ID" value="EUGRSUZ_G02682"/>
</dbReference>